<organism evidence="1 2">
    <name type="scientific">Racocetra persica</name>
    <dbReference type="NCBI Taxonomy" id="160502"/>
    <lineage>
        <taxon>Eukaryota</taxon>
        <taxon>Fungi</taxon>
        <taxon>Fungi incertae sedis</taxon>
        <taxon>Mucoromycota</taxon>
        <taxon>Glomeromycotina</taxon>
        <taxon>Glomeromycetes</taxon>
        <taxon>Diversisporales</taxon>
        <taxon>Gigasporaceae</taxon>
        <taxon>Racocetra</taxon>
    </lineage>
</organism>
<gene>
    <name evidence="1" type="ORF">RPERSI_LOCUS25807</name>
</gene>
<name>A0ACA9S2Z5_9GLOM</name>
<dbReference type="Proteomes" id="UP000789920">
    <property type="component" value="Unassembled WGS sequence"/>
</dbReference>
<protein>
    <submittedName>
        <fullName evidence="1">31166_t:CDS:1</fullName>
    </submittedName>
</protein>
<evidence type="ECO:0000313" key="2">
    <source>
        <dbReference type="Proteomes" id="UP000789920"/>
    </source>
</evidence>
<dbReference type="EMBL" id="CAJVQC010086291">
    <property type="protein sequence ID" value="CAG8822463.1"/>
    <property type="molecule type" value="Genomic_DNA"/>
</dbReference>
<sequence>FFIRLHLVLDIGFADDSGLSSSSGLTSGFAFSSSSTLYSPSAHSCLMGFSYQRSSRSSFWGGLGFGSCKCDKFLCALSDFSIQIKETFLAGEIWSSSISQIILRKSKRSSESQPPIPRKKRLKYGYSNKSGLGVLISQPQKNQRDYYYYNDINWAANHAEVECGRNRKKTLRELDDCILEQFTKKHGCGTSTGYKEQRDQKLQELDQLQKDIIRLASRSKQS</sequence>
<feature type="non-terminal residue" evidence="1">
    <location>
        <position position="1"/>
    </location>
</feature>
<reference evidence="1" key="1">
    <citation type="submission" date="2021-06" db="EMBL/GenBank/DDBJ databases">
        <authorList>
            <person name="Kallberg Y."/>
            <person name="Tangrot J."/>
            <person name="Rosling A."/>
        </authorList>
    </citation>
    <scope>NUCLEOTIDE SEQUENCE</scope>
    <source>
        <strain evidence="1">MA461A</strain>
    </source>
</reference>
<keyword evidence="2" id="KW-1185">Reference proteome</keyword>
<proteinExistence type="predicted"/>
<accession>A0ACA9S2Z5</accession>
<feature type="non-terminal residue" evidence="1">
    <location>
        <position position="222"/>
    </location>
</feature>
<comment type="caution">
    <text evidence="1">The sequence shown here is derived from an EMBL/GenBank/DDBJ whole genome shotgun (WGS) entry which is preliminary data.</text>
</comment>
<evidence type="ECO:0000313" key="1">
    <source>
        <dbReference type="EMBL" id="CAG8822463.1"/>
    </source>
</evidence>